<name>A0A7K0CQN3_9ACTN</name>
<gene>
    <name evidence="2" type="ORF">SRB5_59770</name>
</gene>
<dbReference type="EMBL" id="WEGJ01000039">
    <property type="protein sequence ID" value="MQY15786.1"/>
    <property type="molecule type" value="Genomic_DNA"/>
</dbReference>
<keyword evidence="1" id="KW-0472">Membrane</keyword>
<dbReference type="Proteomes" id="UP000466345">
    <property type="component" value="Unassembled WGS sequence"/>
</dbReference>
<feature type="transmembrane region" description="Helical" evidence="1">
    <location>
        <begin position="12"/>
        <end position="38"/>
    </location>
</feature>
<dbReference type="AlphaFoldDB" id="A0A7K0CQN3"/>
<dbReference type="RefSeq" id="WP_153456591.1">
    <property type="nucleotide sequence ID" value="NZ_WEGJ01000039.1"/>
</dbReference>
<keyword evidence="3" id="KW-1185">Reference proteome</keyword>
<reference evidence="2 3" key="1">
    <citation type="submission" date="2019-10" db="EMBL/GenBank/DDBJ databases">
        <title>Streptomyces smaragdinus sp. nov. and Streptomyces fabii sp. nov., isolated from the gut of fungus growing-termite Macrotermes natalensis.</title>
        <authorList>
            <person name="Schwitalla J."/>
            <person name="Benndorf R."/>
            <person name="Martin K."/>
            <person name="De Beer W."/>
            <person name="Kaster A.-K."/>
            <person name="Vollmers J."/>
            <person name="Poulsen M."/>
            <person name="Beemelmanns C."/>
        </authorList>
    </citation>
    <scope>NUCLEOTIDE SEQUENCE [LARGE SCALE GENOMIC DNA]</scope>
    <source>
        <strain evidence="2 3">RB5</strain>
    </source>
</reference>
<evidence type="ECO:0000313" key="3">
    <source>
        <dbReference type="Proteomes" id="UP000466345"/>
    </source>
</evidence>
<comment type="caution">
    <text evidence="2">The sequence shown here is derived from an EMBL/GenBank/DDBJ whole genome shotgun (WGS) entry which is preliminary data.</text>
</comment>
<protein>
    <submittedName>
        <fullName evidence="2">Uncharacterized protein</fullName>
    </submittedName>
</protein>
<feature type="transmembrane region" description="Helical" evidence="1">
    <location>
        <begin position="50"/>
        <end position="68"/>
    </location>
</feature>
<organism evidence="2 3">
    <name type="scientific">Streptomyces smaragdinus</name>
    <dbReference type="NCBI Taxonomy" id="2585196"/>
    <lineage>
        <taxon>Bacteria</taxon>
        <taxon>Bacillati</taxon>
        <taxon>Actinomycetota</taxon>
        <taxon>Actinomycetes</taxon>
        <taxon>Kitasatosporales</taxon>
        <taxon>Streptomycetaceae</taxon>
        <taxon>Streptomyces</taxon>
    </lineage>
</organism>
<evidence type="ECO:0000313" key="2">
    <source>
        <dbReference type="EMBL" id="MQY15786.1"/>
    </source>
</evidence>
<evidence type="ECO:0000256" key="1">
    <source>
        <dbReference type="SAM" id="Phobius"/>
    </source>
</evidence>
<sequence>MGQQFFGVRGARVLRWAVVVFGALMGAAFVVPVALSLLPQSWVGGWSDALYSRIVFAVAAVGCVGIAYRARRG</sequence>
<keyword evidence="1" id="KW-0812">Transmembrane</keyword>
<accession>A0A7K0CQN3</accession>
<proteinExistence type="predicted"/>
<keyword evidence="1" id="KW-1133">Transmembrane helix</keyword>